<dbReference type="GO" id="GO:0004499">
    <property type="term" value="F:N,N-dimethylaniline monooxygenase activity"/>
    <property type="evidence" value="ECO:0007669"/>
    <property type="project" value="InterPro"/>
</dbReference>
<evidence type="ECO:0000256" key="3">
    <source>
        <dbReference type="ARBA" id="ARBA00022630"/>
    </source>
</evidence>
<dbReference type="GO" id="GO:0050661">
    <property type="term" value="F:NADP binding"/>
    <property type="evidence" value="ECO:0007669"/>
    <property type="project" value="InterPro"/>
</dbReference>
<dbReference type="EMBL" id="JARQWQ010000018">
    <property type="protein sequence ID" value="KAK2565760.1"/>
    <property type="molecule type" value="Genomic_DNA"/>
</dbReference>
<dbReference type="PANTHER" id="PTHR23023">
    <property type="entry name" value="DIMETHYLANILINE MONOOXYGENASE"/>
    <property type="match status" value="1"/>
</dbReference>
<evidence type="ECO:0000256" key="7">
    <source>
        <dbReference type="ARBA" id="ARBA00023033"/>
    </source>
</evidence>
<evidence type="ECO:0000313" key="10">
    <source>
        <dbReference type="Proteomes" id="UP001249851"/>
    </source>
</evidence>
<dbReference type="SUPFAM" id="SSF51905">
    <property type="entry name" value="FAD/NAD(P)-binding domain"/>
    <property type="match status" value="3"/>
</dbReference>
<sequence>MSTDKVRVCVIGAGPSGLSVLYQFNQLKAQGEQLPEIVCFEKQSDWGGLWKFSNETGTDKYGEPVHGSMYQGLWSNGPKECLEFPDYTFDEHFGKTIPSYPPRDAIYDYLKGRWTKHDLRHWIRFEHIVQQVTFNEATNDFSVVVKNLPEDRVLPVETFNYVVVAVGHFSVPNVPDFPGIDQFSGRVIHSHDFRDASHFEGKRVLLVGASYSAEDIALQCLKYGAKNVICTWRTNPMGFKWPSQISERPLLTKINGNTVQFRDGSSAEVDYIILCTGYQFSYPFMEERLCLKTPNVLYPEGLYKAIMWTGGGNNKVLYIGALDQFYTFTLMEALKAHDDGIDFQTDYMTDLVKQTSYAYNLDASAAFHDWAEFKKEDIATYRSQCHSSIFTGKKSSPPNTPFMHEFDDSLQHFLNPNQMPTDKLRVCIIGAGPSGLSVLYQFNQLKAQGEQLPEIVCFEKQSDWGGLWNFSNETGTDKYGEPVHGSMYQGLWSNGPKECLEFPDYTFDEHFGKTIPSVLPVETFNYVVVAVGHFSVPNVPDFPGIDQFSGRVIHSHDFRDASHFEGKRVLLVGASFSAEDIALQCLKYGAKNVICTWRTNPMGFKWPSQITERPLLTKIDGNTVQFRDGSSAEVDDIILCTGYQFSCPFMEERLCLKTPNVFYPKGLYKAIMWTGGGNNKVLYIGALNEFYTFTLFDVQAVWAVAYIMGKIKLPDQHDMVNDMRKWISRMEALKGHDDGIDFQTDYMTDLVKQTSYAYNLDASAAWHEWAKFKREEDIATYRSQCHRSIFTGKKSSPPNAPFMHEFDDSLQHFLNPNQ</sequence>
<comment type="similarity">
    <text evidence="2 8">Belongs to the FMO family.</text>
</comment>
<name>A0AAD9V9H9_ACRCE</name>
<evidence type="ECO:0000256" key="1">
    <source>
        <dbReference type="ARBA" id="ARBA00001974"/>
    </source>
</evidence>
<evidence type="ECO:0000256" key="8">
    <source>
        <dbReference type="RuleBase" id="RU361177"/>
    </source>
</evidence>
<keyword evidence="3 8" id="KW-0285">Flavoprotein</keyword>
<evidence type="ECO:0000256" key="4">
    <source>
        <dbReference type="ARBA" id="ARBA00022827"/>
    </source>
</evidence>
<evidence type="ECO:0000256" key="2">
    <source>
        <dbReference type="ARBA" id="ARBA00009183"/>
    </source>
</evidence>
<keyword evidence="4 8" id="KW-0274">FAD</keyword>
<dbReference type="InterPro" id="IPR050346">
    <property type="entry name" value="FMO-like"/>
</dbReference>
<keyword evidence="7 8" id="KW-0503">Monooxygenase</keyword>
<keyword evidence="5" id="KW-0521">NADP</keyword>
<dbReference type="Gene3D" id="3.50.50.60">
    <property type="entry name" value="FAD/NAD(P)-binding domain"/>
    <property type="match status" value="5"/>
</dbReference>
<dbReference type="EC" id="1.-.-.-" evidence="8"/>
<dbReference type="FunFam" id="3.50.50.60:FF:000138">
    <property type="entry name" value="Flavin-containing monooxygenase"/>
    <property type="match status" value="2"/>
</dbReference>
<evidence type="ECO:0000256" key="5">
    <source>
        <dbReference type="ARBA" id="ARBA00022857"/>
    </source>
</evidence>
<evidence type="ECO:0000256" key="6">
    <source>
        <dbReference type="ARBA" id="ARBA00023002"/>
    </source>
</evidence>
<organism evidence="9 10">
    <name type="scientific">Acropora cervicornis</name>
    <name type="common">Staghorn coral</name>
    <dbReference type="NCBI Taxonomy" id="6130"/>
    <lineage>
        <taxon>Eukaryota</taxon>
        <taxon>Metazoa</taxon>
        <taxon>Cnidaria</taxon>
        <taxon>Anthozoa</taxon>
        <taxon>Hexacorallia</taxon>
        <taxon>Scleractinia</taxon>
        <taxon>Astrocoeniina</taxon>
        <taxon>Acroporidae</taxon>
        <taxon>Acropora</taxon>
    </lineage>
</organism>
<keyword evidence="10" id="KW-1185">Reference proteome</keyword>
<dbReference type="InterPro" id="IPR020946">
    <property type="entry name" value="Flavin_mOase-like"/>
</dbReference>
<comment type="caution">
    <text evidence="9">The sequence shown here is derived from an EMBL/GenBank/DDBJ whole genome shotgun (WGS) entry which is preliminary data.</text>
</comment>
<dbReference type="InterPro" id="IPR036188">
    <property type="entry name" value="FAD/NAD-bd_sf"/>
</dbReference>
<keyword evidence="6 8" id="KW-0560">Oxidoreductase</keyword>
<evidence type="ECO:0000313" key="9">
    <source>
        <dbReference type="EMBL" id="KAK2565760.1"/>
    </source>
</evidence>
<dbReference type="AlphaFoldDB" id="A0AAD9V9H9"/>
<proteinExistence type="inferred from homology"/>
<dbReference type="Pfam" id="PF00743">
    <property type="entry name" value="FMO-like"/>
    <property type="match status" value="5"/>
</dbReference>
<reference evidence="9" key="1">
    <citation type="journal article" date="2023" name="G3 (Bethesda)">
        <title>Whole genome assembly and annotation of the endangered Caribbean coral Acropora cervicornis.</title>
        <authorList>
            <person name="Selwyn J.D."/>
            <person name="Vollmer S.V."/>
        </authorList>
    </citation>
    <scope>NUCLEOTIDE SEQUENCE</scope>
    <source>
        <strain evidence="9">K2</strain>
    </source>
</reference>
<dbReference type="GO" id="GO:0050660">
    <property type="term" value="F:flavin adenine dinucleotide binding"/>
    <property type="evidence" value="ECO:0007669"/>
    <property type="project" value="InterPro"/>
</dbReference>
<reference evidence="9" key="2">
    <citation type="journal article" date="2023" name="Science">
        <title>Genomic signatures of disease resistance in endangered staghorn corals.</title>
        <authorList>
            <person name="Vollmer S.V."/>
            <person name="Selwyn J.D."/>
            <person name="Despard B.A."/>
            <person name="Roesel C.L."/>
        </authorList>
    </citation>
    <scope>NUCLEOTIDE SEQUENCE</scope>
    <source>
        <strain evidence="9">K2</strain>
    </source>
</reference>
<gene>
    <name evidence="9" type="ORF">P5673_010022</name>
</gene>
<protein>
    <recommendedName>
        <fullName evidence="8">Flavin-containing monooxygenase</fullName>
        <ecNumber evidence="8">1.-.-.-</ecNumber>
    </recommendedName>
</protein>
<accession>A0AAD9V9H9</accession>
<dbReference type="Proteomes" id="UP001249851">
    <property type="component" value="Unassembled WGS sequence"/>
</dbReference>
<comment type="cofactor">
    <cofactor evidence="1 8">
        <name>FAD</name>
        <dbReference type="ChEBI" id="CHEBI:57692"/>
    </cofactor>
</comment>